<dbReference type="AlphaFoldDB" id="X1LYR2"/>
<dbReference type="PANTHER" id="PTHR13504:SF38">
    <property type="entry name" value="FIDO DOMAIN-CONTAINING PROTEIN"/>
    <property type="match status" value="1"/>
</dbReference>
<evidence type="ECO:0000259" key="1">
    <source>
        <dbReference type="PROSITE" id="PS51459"/>
    </source>
</evidence>
<feature type="non-terminal residue" evidence="2">
    <location>
        <position position="1"/>
    </location>
</feature>
<sequence length="278" mass="32044">RDPMTPLTEKLVRKIHEITTKNIDYPDNVPGKYRTHSVSAGTYIPPKTGDEVSRLMKEFIHWFNHGAPKSWDPIIRAIVAHFYVVSIHPFGDGNGRTARGVESFLLYQAMVNARGFYSLANYYYRYRAEYVRALDQVRFQTKGDLTPFVLFALRGLVAELEAVHSEVISAVQMISFRDFAREVLSDKLATTAGERMFHFLLGLGREPVFLKALRSGKHELSHLYRNLSPKTLSRDLNFLKQRKLIIVEGDELRANLDIMTRFTPPFELAVRQTARRRK</sequence>
<name>X1LYR2_9ZZZZ</name>
<dbReference type="InterPro" id="IPR036597">
    <property type="entry name" value="Fido-like_dom_sf"/>
</dbReference>
<dbReference type="SUPFAM" id="SSF140931">
    <property type="entry name" value="Fic-like"/>
    <property type="match status" value="1"/>
</dbReference>
<feature type="domain" description="Fido" evidence="1">
    <location>
        <begin position="7"/>
        <end position="154"/>
    </location>
</feature>
<dbReference type="PANTHER" id="PTHR13504">
    <property type="entry name" value="FIDO DOMAIN-CONTAINING PROTEIN DDB_G0283145"/>
    <property type="match status" value="1"/>
</dbReference>
<feature type="non-terminal residue" evidence="2">
    <location>
        <position position="278"/>
    </location>
</feature>
<gene>
    <name evidence="2" type="ORF">S06H3_31780</name>
</gene>
<dbReference type="EMBL" id="BARV01018837">
    <property type="protein sequence ID" value="GAI24238.1"/>
    <property type="molecule type" value="Genomic_DNA"/>
</dbReference>
<accession>X1LYR2</accession>
<evidence type="ECO:0000313" key="2">
    <source>
        <dbReference type="EMBL" id="GAI24238.1"/>
    </source>
</evidence>
<comment type="caution">
    <text evidence="2">The sequence shown here is derived from an EMBL/GenBank/DDBJ whole genome shotgun (WGS) entry which is preliminary data.</text>
</comment>
<reference evidence="2" key="1">
    <citation type="journal article" date="2014" name="Front. Microbiol.">
        <title>High frequency of phylogenetically diverse reductive dehalogenase-homologous genes in deep subseafloor sedimentary metagenomes.</title>
        <authorList>
            <person name="Kawai M."/>
            <person name="Futagami T."/>
            <person name="Toyoda A."/>
            <person name="Takaki Y."/>
            <person name="Nishi S."/>
            <person name="Hori S."/>
            <person name="Arai W."/>
            <person name="Tsubouchi T."/>
            <person name="Morono Y."/>
            <person name="Uchiyama I."/>
            <person name="Ito T."/>
            <person name="Fujiyama A."/>
            <person name="Inagaki F."/>
            <person name="Takami H."/>
        </authorList>
    </citation>
    <scope>NUCLEOTIDE SEQUENCE</scope>
    <source>
        <strain evidence="2">Expedition CK06-06</strain>
    </source>
</reference>
<dbReference type="InterPro" id="IPR003812">
    <property type="entry name" value="Fido"/>
</dbReference>
<dbReference type="InterPro" id="IPR040198">
    <property type="entry name" value="Fido_containing"/>
</dbReference>
<proteinExistence type="predicted"/>
<organism evidence="2">
    <name type="scientific">marine sediment metagenome</name>
    <dbReference type="NCBI Taxonomy" id="412755"/>
    <lineage>
        <taxon>unclassified sequences</taxon>
        <taxon>metagenomes</taxon>
        <taxon>ecological metagenomes</taxon>
    </lineage>
</organism>
<dbReference type="Pfam" id="PF02661">
    <property type="entry name" value="Fic"/>
    <property type="match status" value="1"/>
</dbReference>
<protein>
    <recommendedName>
        <fullName evidence="1">Fido domain-containing protein</fullName>
    </recommendedName>
</protein>
<dbReference type="Gene3D" id="1.10.3290.10">
    <property type="entry name" value="Fido-like domain"/>
    <property type="match status" value="1"/>
</dbReference>
<dbReference type="PROSITE" id="PS51459">
    <property type="entry name" value="FIDO"/>
    <property type="match status" value="1"/>
</dbReference>